<dbReference type="GO" id="GO:0003676">
    <property type="term" value="F:nucleic acid binding"/>
    <property type="evidence" value="ECO:0007669"/>
    <property type="project" value="InterPro"/>
</dbReference>
<keyword evidence="1" id="KW-1133">Transmembrane helix</keyword>
<gene>
    <name evidence="2" type="ORF">L484_003404</name>
</gene>
<keyword evidence="1" id="KW-0472">Membrane</keyword>
<feature type="transmembrane region" description="Helical" evidence="1">
    <location>
        <begin position="33"/>
        <end position="52"/>
    </location>
</feature>
<dbReference type="InterPro" id="IPR036397">
    <property type="entry name" value="RNaseH_sf"/>
</dbReference>
<dbReference type="Proteomes" id="UP000030645">
    <property type="component" value="Unassembled WGS sequence"/>
</dbReference>
<sequence length="79" mass="9026">MLVKACKPALESSYITKVIHDCKRDSEVSNSFLLAYLGMSYFVILVPILNLFQFGIKLNNVMDTQVSMLHVYGIFVMLY</sequence>
<evidence type="ECO:0000313" key="2">
    <source>
        <dbReference type="EMBL" id="EXB97560.1"/>
    </source>
</evidence>
<keyword evidence="1" id="KW-0812">Transmembrane</keyword>
<proteinExistence type="predicted"/>
<organism evidence="2 3">
    <name type="scientific">Morus notabilis</name>
    <dbReference type="NCBI Taxonomy" id="981085"/>
    <lineage>
        <taxon>Eukaryota</taxon>
        <taxon>Viridiplantae</taxon>
        <taxon>Streptophyta</taxon>
        <taxon>Embryophyta</taxon>
        <taxon>Tracheophyta</taxon>
        <taxon>Spermatophyta</taxon>
        <taxon>Magnoliopsida</taxon>
        <taxon>eudicotyledons</taxon>
        <taxon>Gunneridae</taxon>
        <taxon>Pentapetalae</taxon>
        <taxon>rosids</taxon>
        <taxon>fabids</taxon>
        <taxon>Rosales</taxon>
        <taxon>Moraceae</taxon>
        <taxon>Moreae</taxon>
        <taxon>Morus</taxon>
    </lineage>
</organism>
<accession>W9RVC3</accession>
<protein>
    <recommendedName>
        <fullName evidence="4">3'-5' exonuclease domain-containing protein</fullName>
    </recommendedName>
</protein>
<dbReference type="EMBL" id="KE345279">
    <property type="protein sequence ID" value="EXB97560.1"/>
    <property type="molecule type" value="Genomic_DNA"/>
</dbReference>
<evidence type="ECO:0000256" key="1">
    <source>
        <dbReference type="SAM" id="Phobius"/>
    </source>
</evidence>
<dbReference type="PANTHER" id="PTHR46814:SF1">
    <property type="entry name" value="EGALITARIAN, ISOFORM B"/>
    <property type="match status" value="1"/>
</dbReference>
<dbReference type="AlphaFoldDB" id="W9RVC3"/>
<dbReference type="PANTHER" id="PTHR46814">
    <property type="entry name" value="EGALITARIAN, ISOFORM B"/>
    <property type="match status" value="1"/>
</dbReference>
<reference evidence="3" key="1">
    <citation type="submission" date="2013-01" db="EMBL/GenBank/DDBJ databases">
        <title>Draft Genome Sequence of a Mulberry Tree, Morus notabilis C.K. Schneid.</title>
        <authorList>
            <person name="He N."/>
            <person name="Zhao S."/>
        </authorList>
    </citation>
    <scope>NUCLEOTIDE SEQUENCE</scope>
</reference>
<dbReference type="Gene3D" id="3.30.420.10">
    <property type="entry name" value="Ribonuclease H-like superfamily/Ribonuclease H"/>
    <property type="match status" value="1"/>
</dbReference>
<dbReference type="eggNOG" id="KOG2405">
    <property type="taxonomic scope" value="Eukaryota"/>
</dbReference>
<dbReference type="STRING" id="981085.W9RVC3"/>
<name>W9RVC3_9ROSA</name>
<keyword evidence="3" id="KW-1185">Reference proteome</keyword>
<evidence type="ECO:0008006" key="4">
    <source>
        <dbReference type="Google" id="ProtNLM"/>
    </source>
</evidence>
<evidence type="ECO:0000313" key="3">
    <source>
        <dbReference type="Proteomes" id="UP000030645"/>
    </source>
</evidence>